<comment type="subcellular location">
    <subcellularLocation>
        <location evidence="1">Membrane</location>
        <topology evidence="1">Multi-pass membrane protein</topology>
    </subcellularLocation>
</comment>
<evidence type="ECO:0000256" key="6">
    <source>
        <dbReference type="SAM" id="Phobius"/>
    </source>
</evidence>
<dbReference type="InParanoid" id="A0A067QCB7"/>
<feature type="transmembrane region" description="Helical" evidence="6">
    <location>
        <begin position="56"/>
        <end position="77"/>
    </location>
</feature>
<keyword evidence="2 6" id="KW-0812">Transmembrane</keyword>
<dbReference type="STRING" id="933084.A0A067QCB7"/>
<protein>
    <recommendedName>
        <fullName evidence="10">RTA1-domain-containing protein</fullName>
    </recommendedName>
</protein>
<evidence type="ECO:0000313" key="9">
    <source>
        <dbReference type="Proteomes" id="UP000027265"/>
    </source>
</evidence>
<feature type="transmembrane region" description="Helical" evidence="6">
    <location>
        <begin position="200"/>
        <end position="227"/>
    </location>
</feature>
<evidence type="ECO:0000256" key="1">
    <source>
        <dbReference type="ARBA" id="ARBA00004141"/>
    </source>
</evidence>
<feature type="transmembrane region" description="Helical" evidence="6">
    <location>
        <begin position="89"/>
        <end position="110"/>
    </location>
</feature>
<dbReference type="Proteomes" id="UP000027265">
    <property type="component" value="Unassembled WGS sequence"/>
</dbReference>
<evidence type="ECO:0000256" key="2">
    <source>
        <dbReference type="ARBA" id="ARBA00022692"/>
    </source>
</evidence>
<name>A0A067QCB7_9AGAM</name>
<evidence type="ECO:0000256" key="4">
    <source>
        <dbReference type="ARBA" id="ARBA00023136"/>
    </source>
</evidence>
<sequence>MLGRTSQLWNRSTALAALCIAVALIASTPVDALKQPNLPHVANPFADPKDDPYNPLRYIASNALTAVAFSLVLLCALFQSYAMRKWGAIWMMCMVIGEYTFATGIALRFGLHKNPDSKGIYIAEYLLVVLSPCAFIAGDYILLGRLARYLKCDKHLLIRPSRITLVFVCSDITTFLIQALGGSVEIATTSVTVSQTGSHIFLAGLAAQLASFFFFTCTYLLFFYRVHKYEPQAWTKDEGKKWYHDWRTLGYAIIFSCIGILIRSVYRTIELSQGFRGYLATTERFFYGLDTLPLFIAVAIYVPFWPGRFIPPFLKEEDVSSTRTASEETGQGHVEEEKAPELAQV</sequence>
<dbReference type="HOGENOM" id="CLU_033465_3_3_1"/>
<keyword evidence="7" id="KW-0732">Signal</keyword>
<feature type="chain" id="PRO_5001643909" description="RTA1-domain-containing protein" evidence="7">
    <location>
        <begin position="33"/>
        <end position="345"/>
    </location>
</feature>
<feature type="transmembrane region" description="Helical" evidence="6">
    <location>
        <begin position="248"/>
        <end position="266"/>
    </location>
</feature>
<dbReference type="Pfam" id="PF04479">
    <property type="entry name" value="RTA1"/>
    <property type="match status" value="1"/>
</dbReference>
<keyword evidence="4 6" id="KW-0472">Membrane</keyword>
<gene>
    <name evidence="8" type="ORF">JAAARDRAFT_28237</name>
</gene>
<dbReference type="AlphaFoldDB" id="A0A067QCB7"/>
<feature type="transmembrane region" description="Helical" evidence="6">
    <location>
        <begin position="163"/>
        <end position="180"/>
    </location>
</feature>
<dbReference type="EMBL" id="KL197709">
    <property type="protein sequence ID" value="KDQ64594.1"/>
    <property type="molecule type" value="Genomic_DNA"/>
</dbReference>
<dbReference type="OrthoDB" id="3358017at2759"/>
<feature type="signal peptide" evidence="7">
    <location>
        <begin position="1"/>
        <end position="32"/>
    </location>
</feature>
<dbReference type="GO" id="GO:0016020">
    <property type="term" value="C:membrane"/>
    <property type="evidence" value="ECO:0007669"/>
    <property type="project" value="UniProtKB-SubCell"/>
</dbReference>
<evidence type="ECO:0000313" key="8">
    <source>
        <dbReference type="EMBL" id="KDQ64594.1"/>
    </source>
</evidence>
<dbReference type="InterPro" id="IPR007568">
    <property type="entry name" value="RTA1"/>
</dbReference>
<evidence type="ECO:0000256" key="7">
    <source>
        <dbReference type="SAM" id="SignalP"/>
    </source>
</evidence>
<accession>A0A067QCB7</accession>
<feature type="transmembrane region" description="Helical" evidence="6">
    <location>
        <begin position="122"/>
        <end position="142"/>
    </location>
</feature>
<evidence type="ECO:0000256" key="3">
    <source>
        <dbReference type="ARBA" id="ARBA00022989"/>
    </source>
</evidence>
<feature type="transmembrane region" description="Helical" evidence="6">
    <location>
        <begin position="286"/>
        <end position="305"/>
    </location>
</feature>
<keyword evidence="9" id="KW-1185">Reference proteome</keyword>
<proteinExistence type="predicted"/>
<reference evidence="9" key="1">
    <citation type="journal article" date="2014" name="Proc. Natl. Acad. Sci. U.S.A.">
        <title>Extensive sampling of basidiomycete genomes demonstrates inadequacy of the white-rot/brown-rot paradigm for wood decay fungi.</title>
        <authorList>
            <person name="Riley R."/>
            <person name="Salamov A.A."/>
            <person name="Brown D.W."/>
            <person name="Nagy L.G."/>
            <person name="Floudas D."/>
            <person name="Held B.W."/>
            <person name="Levasseur A."/>
            <person name="Lombard V."/>
            <person name="Morin E."/>
            <person name="Otillar R."/>
            <person name="Lindquist E.A."/>
            <person name="Sun H."/>
            <person name="LaButti K.M."/>
            <person name="Schmutz J."/>
            <person name="Jabbour D."/>
            <person name="Luo H."/>
            <person name="Baker S.E."/>
            <person name="Pisabarro A.G."/>
            <person name="Walton J.D."/>
            <person name="Blanchette R.A."/>
            <person name="Henrissat B."/>
            <person name="Martin F."/>
            <person name="Cullen D."/>
            <person name="Hibbett D.S."/>
            <person name="Grigoriev I.V."/>
        </authorList>
    </citation>
    <scope>NUCLEOTIDE SEQUENCE [LARGE SCALE GENOMIC DNA]</scope>
    <source>
        <strain evidence="9">MUCL 33604</strain>
    </source>
</reference>
<evidence type="ECO:0000256" key="5">
    <source>
        <dbReference type="SAM" id="MobiDB-lite"/>
    </source>
</evidence>
<evidence type="ECO:0008006" key="10">
    <source>
        <dbReference type="Google" id="ProtNLM"/>
    </source>
</evidence>
<feature type="compositionally biased region" description="Basic and acidic residues" evidence="5">
    <location>
        <begin position="333"/>
        <end position="345"/>
    </location>
</feature>
<organism evidence="8 9">
    <name type="scientific">Jaapia argillacea MUCL 33604</name>
    <dbReference type="NCBI Taxonomy" id="933084"/>
    <lineage>
        <taxon>Eukaryota</taxon>
        <taxon>Fungi</taxon>
        <taxon>Dikarya</taxon>
        <taxon>Basidiomycota</taxon>
        <taxon>Agaricomycotina</taxon>
        <taxon>Agaricomycetes</taxon>
        <taxon>Agaricomycetidae</taxon>
        <taxon>Jaapiales</taxon>
        <taxon>Jaapiaceae</taxon>
        <taxon>Jaapia</taxon>
    </lineage>
</organism>
<keyword evidence="3 6" id="KW-1133">Transmembrane helix</keyword>
<dbReference type="PANTHER" id="PTHR31465:SF1">
    <property type="entry name" value="PROTEIN RTA1-RELATED"/>
    <property type="match status" value="1"/>
</dbReference>
<dbReference type="PANTHER" id="PTHR31465">
    <property type="entry name" value="PROTEIN RTA1-RELATED"/>
    <property type="match status" value="1"/>
</dbReference>
<feature type="region of interest" description="Disordered" evidence="5">
    <location>
        <begin position="321"/>
        <end position="345"/>
    </location>
</feature>